<reference evidence="17" key="2">
    <citation type="submission" date="2020-07" db="EMBL/GenBank/DDBJ databases">
        <authorList>
            <person name="Vera ALvarez R."/>
            <person name="Arias-Moreno D.M."/>
            <person name="Jimenez-Jacinto V."/>
            <person name="Jimenez-Bremont J.F."/>
            <person name="Swaminathan K."/>
            <person name="Moose S.P."/>
            <person name="Guerrero-Gonzalez M.L."/>
            <person name="Marino-Ramirez L."/>
            <person name="Landsman D."/>
            <person name="Rodriguez-Kessler M."/>
            <person name="Delgado-Sanchez P."/>
        </authorList>
    </citation>
    <scope>NUCLEOTIDE SEQUENCE</scope>
    <source>
        <tissue evidence="17">Cladode</tissue>
    </source>
</reference>
<feature type="region of interest" description="Disordered" evidence="14">
    <location>
        <begin position="169"/>
        <end position="194"/>
    </location>
</feature>
<name>A0A7C9AES1_OPUST</name>
<evidence type="ECO:0000256" key="13">
    <source>
        <dbReference type="PROSITE-ProRule" id="PRU00708"/>
    </source>
</evidence>
<reference evidence="17" key="1">
    <citation type="journal article" date="2013" name="J. Plant Res.">
        <title>Effect of fungi and light on seed germination of three Opuntia species from semiarid lands of central Mexico.</title>
        <authorList>
            <person name="Delgado-Sanchez P."/>
            <person name="Jimenez-Bremont J.F."/>
            <person name="Guerrero-Gonzalez Mde L."/>
            <person name="Flores J."/>
        </authorList>
    </citation>
    <scope>NUCLEOTIDE SEQUENCE</scope>
    <source>
        <tissue evidence="17">Cladode</tissue>
    </source>
</reference>
<feature type="compositionally biased region" description="Low complexity" evidence="14">
    <location>
        <begin position="309"/>
        <end position="319"/>
    </location>
</feature>
<comment type="similarity">
    <text evidence="3">Belongs to the PPR family. P subfamily.</text>
</comment>
<evidence type="ECO:0000256" key="1">
    <source>
        <dbReference type="ARBA" id="ARBA00000928"/>
    </source>
</evidence>
<dbReference type="Pfam" id="PF16953">
    <property type="entry name" value="PRORP"/>
    <property type="match status" value="1"/>
</dbReference>
<evidence type="ECO:0000256" key="6">
    <source>
        <dbReference type="ARBA" id="ARBA00022722"/>
    </source>
</evidence>
<evidence type="ECO:0000259" key="15">
    <source>
        <dbReference type="Pfam" id="PF16953"/>
    </source>
</evidence>
<dbReference type="Gene3D" id="3.40.50.11980">
    <property type="match status" value="1"/>
</dbReference>
<feature type="domain" description="PROP1-like PPR" evidence="16">
    <location>
        <begin position="375"/>
        <end position="519"/>
    </location>
</feature>
<dbReference type="PANTHER" id="PTHR13547:SF7">
    <property type="entry name" value="RIBONUCLEASE P"/>
    <property type="match status" value="1"/>
</dbReference>
<evidence type="ECO:0000256" key="14">
    <source>
        <dbReference type="SAM" id="MobiDB-lite"/>
    </source>
</evidence>
<keyword evidence="11" id="KW-0460">Magnesium</keyword>
<evidence type="ECO:0000256" key="9">
    <source>
        <dbReference type="ARBA" id="ARBA00022801"/>
    </source>
</evidence>
<dbReference type="PANTHER" id="PTHR13547">
    <property type="match status" value="1"/>
</dbReference>
<keyword evidence="9 17" id="KW-0378">Hydrolase</keyword>
<evidence type="ECO:0000256" key="2">
    <source>
        <dbReference type="ARBA" id="ARBA00001946"/>
    </source>
</evidence>
<dbReference type="Pfam" id="PF17177">
    <property type="entry name" value="PPR_long"/>
    <property type="match status" value="2"/>
</dbReference>
<dbReference type="NCBIfam" id="TIGR00756">
    <property type="entry name" value="PPR"/>
    <property type="match status" value="1"/>
</dbReference>
<dbReference type="FunFam" id="3.40.50.11980:FF:000002">
    <property type="entry name" value="Proteinaceous RNase P 2"/>
    <property type="match status" value="1"/>
</dbReference>
<proteinExistence type="inferred from homology"/>
<dbReference type="InterPro" id="IPR011990">
    <property type="entry name" value="TPR-like_helical_dom_sf"/>
</dbReference>
<dbReference type="InterPro" id="IPR002885">
    <property type="entry name" value="PPR_rpt"/>
</dbReference>
<dbReference type="PROSITE" id="PS51375">
    <property type="entry name" value="PPR"/>
    <property type="match status" value="1"/>
</dbReference>
<evidence type="ECO:0000259" key="16">
    <source>
        <dbReference type="Pfam" id="PF17177"/>
    </source>
</evidence>
<evidence type="ECO:0000256" key="8">
    <source>
        <dbReference type="ARBA" id="ARBA00022737"/>
    </source>
</evidence>
<sequence>MAASSSTFNTMQRGELCSLSLSNCKCFSPSTNSLSSSSRPFAFPSCRHSLPPKLSLFFLVKPSVTVLCPVNHNKSVALACLDSSNFSVGTGNYRRIRKNVGSGYSSSVFDEERVVRNFVKGEGGDLVVEEQIEKGSVNDGRTIRRTNFGNRSEKGSGYFSSRWINKRAGSKMEENRERVTGSNNGYTRGGLDYESQKDSGFSSKRLKVKVGELVSMVDENVHRQSIEDNNSQNKAKGSKRKEKLARKNSPEYQLRVGLDNCSREGDVMGAISLYDSAVKQGVKLEQYHYAVLLYLCSSAAMGVICPAKSGSRSGSSSGRRSLDTVASQSLDGPSDSVNEEDDDSYDTDDVADAAFHTKDQRPKPEVVEIKVSDDVKNYALKRGFEIYQRMCSDKVQMNEAALTSVARMAMAMGNGDMAFDMVKQMKEMGISPKLRSYGPALSAFCSNGDIEKAFDVEKHMLENGVCPEEPELEALLRLSIQAGEADKVYYLLHKLRTTVRSVSPSIADLFEKWFKGKDAFRVGKRKWDAEMLAQTMENVGGGWHGRGWLGKGKWSVSRTFVGVDGMCQCCGEKLALIDLDPEETERFAESVASLAIKRERNSSFQKFQKWLDFYGPFEAVVDAANVGLLSQMNFRPSKVNLLVNGLRHLLPSRKWPLIVVHNKRLTGNKMNQPVNKALVEKWKKAGALYATPTGSNDDWYWLYAAIKFKCLIVTNDEMRDHTFQLLGTDFFPKWKERHQLLRRWARISDATIIFCCYPGVREGPLAYSCCFRKPI</sequence>
<dbReference type="InterPro" id="IPR033443">
    <property type="entry name" value="PROP1-like_PPR_dom"/>
</dbReference>
<evidence type="ECO:0000256" key="12">
    <source>
        <dbReference type="ARBA" id="ARBA00023211"/>
    </source>
</evidence>
<feature type="domain" description="PRORP" evidence="15">
    <location>
        <begin position="563"/>
        <end position="743"/>
    </location>
</feature>
<evidence type="ECO:0000256" key="4">
    <source>
        <dbReference type="ARBA" id="ARBA00012179"/>
    </source>
</evidence>
<feature type="region of interest" description="Disordered" evidence="14">
    <location>
        <begin position="221"/>
        <end position="249"/>
    </location>
</feature>
<keyword evidence="10" id="KW-0862">Zinc</keyword>
<keyword evidence="7" id="KW-0479">Metal-binding</keyword>
<dbReference type="EMBL" id="GISG01231511">
    <property type="protein sequence ID" value="MBA4666379.1"/>
    <property type="molecule type" value="Transcribed_RNA"/>
</dbReference>
<evidence type="ECO:0000256" key="7">
    <source>
        <dbReference type="ARBA" id="ARBA00022723"/>
    </source>
</evidence>
<evidence type="ECO:0000256" key="11">
    <source>
        <dbReference type="ARBA" id="ARBA00022842"/>
    </source>
</evidence>
<dbReference type="Gene3D" id="1.25.40.10">
    <property type="entry name" value="Tetratricopeptide repeat domain"/>
    <property type="match status" value="1"/>
</dbReference>
<comment type="catalytic activity">
    <reaction evidence="1">
        <text>Endonucleolytic cleavage of RNA, removing 5'-extranucleotides from tRNA precursor.</text>
        <dbReference type="EC" id="3.1.26.5"/>
    </reaction>
</comment>
<keyword evidence="6" id="KW-0540">Nuclease</keyword>
<dbReference type="GO" id="GO:0046872">
    <property type="term" value="F:metal ion binding"/>
    <property type="evidence" value="ECO:0007669"/>
    <property type="project" value="UniProtKB-KW"/>
</dbReference>
<feature type="compositionally biased region" description="Basic residues" evidence="14">
    <location>
        <begin position="236"/>
        <end position="246"/>
    </location>
</feature>
<comment type="cofactor">
    <cofactor evidence="2">
        <name>Mg(2+)</name>
        <dbReference type="ChEBI" id="CHEBI:18420"/>
    </cofactor>
</comment>
<dbReference type="InterPro" id="IPR031595">
    <property type="entry name" value="PRORP_C"/>
</dbReference>
<feature type="repeat" description="PPR" evidence="13">
    <location>
        <begin position="433"/>
        <end position="467"/>
    </location>
</feature>
<dbReference type="AlphaFoldDB" id="A0A7C9AES1"/>
<dbReference type="EC" id="3.1.26.5" evidence="4"/>
<dbReference type="FunFam" id="1.25.40.10:FF:003531">
    <property type="entry name" value="Uncharacterized protein"/>
    <property type="match status" value="1"/>
</dbReference>
<organism evidence="17">
    <name type="scientific">Opuntia streptacantha</name>
    <name type="common">Prickly pear cactus</name>
    <name type="synonym">Opuntia cardona</name>
    <dbReference type="NCBI Taxonomy" id="393608"/>
    <lineage>
        <taxon>Eukaryota</taxon>
        <taxon>Viridiplantae</taxon>
        <taxon>Streptophyta</taxon>
        <taxon>Embryophyta</taxon>
        <taxon>Tracheophyta</taxon>
        <taxon>Spermatophyta</taxon>
        <taxon>Magnoliopsida</taxon>
        <taxon>eudicotyledons</taxon>
        <taxon>Gunneridae</taxon>
        <taxon>Pentapetalae</taxon>
        <taxon>Caryophyllales</taxon>
        <taxon>Cactineae</taxon>
        <taxon>Cactaceae</taxon>
        <taxon>Opuntioideae</taxon>
        <taxon>Opuntia</taxon>
    </lineage>
</organism>
<dbReference type="GO" id="GO:0001682">
    <property type="term" value="P:tRNA 5'-leader removal"/>
    <property type="evidence" value="ECO:0007669"/>
    <property type="project" value="TreeGrafter"/>
</dbReference>
<keyword evidence="8" id="KW-0677">Repeat</keyword>
<feature type="compositionally biased region" description="Basic and acidic residues" evidence="14">
    <location>
        <begin position="170"/>
        <end position="179"/>
    </location>
</feature>
<evidence type="ECO:0000256" key="10">
    <source>
        <dbReference type="ARBA" id="ARBA00022833"/>
    </source>
</evidence>
<evidence type="ECO:0000256" key="3">
    <source>
        <dbReference type="ARBA" id="ARBA00007626"/>
    </source>
</evidence>
<protein>
    <recommendedName>
        <fullName evidence="4">ribonuclease P</fullName>
        <ecNumber evidence="4">3.1.26.5</ecNumber>
    </recommendedName>
</protein>
<feature type="region of interest" description="Disordered" evidence="14">
    <location>
        <begin position="308"/>
        <end position="347"/>
    </location>
</feature>
<keyword evidence="12" id="KW-0464">Manganese</keyword>
<feature type="compositionally biased region" description="Acidic residues" evidence="14">
    <location>
        <begin position="337"/>
        <end position="347"/>
    </location>
</feature>
<dbReference type="GO" id="GO:0004526">
    <property type="term" value="F:ribonuclease P activity"/>
    <property type="evidence" value="ECO:0007669"/>
    <property type="project" value="UniProtKB-EC"/>
</dbReference>
<feature type="domain" description="PROP1-like PPR" evidence="16">
    <location>
        <begin position="245"/>
        <end position="303"/>
    </location>
</feature>
<keyword evidence="5" id="KW-0819">tRNA processing</keyword>
<evidence type="ECO:0000256" key="5">
    <source>
        <dbReference type="ARBA" id="ARBA00022694"/>
    </source>
</evidence>
<evidence type="ECO:0000313" key="17">
    <source>
        <dbReference type="EMBL" id="MBA4666379.1"/>
    </source>
</evidence>
<accession>A0A7C9AES1</accession>